<comment type="similarity">
    <text evidence="4">Belongs to the SIMIBI class G3E GTPase family. ZNG1 subfamily.</text>
</comment>
<evidence type="ECO:0000256" key="5">
    <source>
        <dbReference type="ARBA" id="ARBA00045658"/>
    </source>
</evidence>
<name>A0ABU1V9Y4_9BURK</name>
<dbReference type="InterPro" id="IPR027417">
    <property type="entry name" value="P-loop_NTPase"/>
</dbReference>
<dbReference type="Gene3D" id="3.30.1220.10">
    <property type="entry name" value="CobW-like, C-terminal domain"/>
    <property type="match status" value="1"/>
</dbReference>
<dbReference type="NCBIfam" id="TIGR02475">
    <property type="entry name" value="CobW"/>
    <property type="match status" value="1"/>
</dbReference>
<accession>A0ABU1V9Y4</accession>
<evidence type="ECO:0000256" key="3">
    <source>
        <dbReference type="ARBA" id="ARBA00023186"/>
    </source>
</evidence>
<evidence type="ECO:0000256" key="4">
    <source>
        <dbReference type="ARBA" id="ARBA00034320"/>
    </source>
</evidence>
<comment type="function">
    <text evidence="5">Zinc chaperone that directly transfers zinc cofactor to target proteins, thereby activating them. Zinc is transferred from the CXCC motif in the GTPase domain to the zinc binding site in target proteins in a process requiring GTP hydrolysis.</text>
</comment>
<evidence type="ECO:0000256" key="6">
    <source>
        <dbReference type="ARBA" id="ARBA00049117"/>
    </source>
</evidence>
<dbReference type="SMART" id="SM00833">
    <property type="entry name" value="CobW_C"/>
    <property type="match status" value="1"/>
</dbReference>
<dbReference type="SUPFAM" id="SSF90002">
    <property type="entry name" value="Hypothetical protein YjiA, C-terminal domain"/>
    <property type="match status" value="1"/>
</dbReference>
<dbReference type="CDD" id="cd03112">
    <property type="entry name" value="CobW-like"/>
    <property type="match status" value="1"/>
</dbReference>
<keyword evidence="2" id="KW-0378">Hydrolase</keyword>
<proteinExistence type="inferred from homology"/>
<dbReference type="Gene3D" id="3.40.50.300">
    <property type="entry name" value="P-loop containing nucleotide triphosphate hydrolases"/>
    <property type="match status" value="1"/>
</dbReference>
<dbReference type="RefSeq" id="WP_204733025.1">
    <property type="nucleotide sequence ID" value="NZ_JAVDWE010000004.1"/>
</dbReference>
<gene>
    <name evidence="8" type="ORF">J2X09_002017</name>
</gene>
<dbReference type="Pfam" id="PF02492">
    <property type="entry name" value="cobW"/>
    <property type="match status" value="1"/>
</dbReference>
<keyword evidence="3" id="KW-0143">Chaperone</keyword>
<dbReference type="InterPro" id="IPR036627">
    <property type="entry name" value="CobW-likC_sf"/>
</dbReference>
<evidence type="ECO:0000313" key="9">
    <source>
        <dbReference type="Proteomes" id="UP001265550"/>
    </source>
</evidence>
<comment type="caution">
    <text evidence="8">The sequence shown here is derived from an EMBL/GenBank/DDBJ whole genome shotgun (WGS) entry which is preliminary data.</text>
</comment>
<dbReference type="EMBL" id="JAVDWE010000004">
    <property type="protein sequence ID" value="MDR7094279.1"/>
    <property type="molecule type" value="Genomic_DNA"/>
</dbReference>
<keyword evidence="1" id="KW-0547">Nucleotide-binding</keyword>
<dbReference type="InterPro" id="IPR011629">
    <property type="entry name" value="CobW-like_C"/>
</dbReference>
<dbReference type="Pfam" id="PF07683">
    <property type="entry name" value="CobW_C"/>
    <property type="match status" value="1"/>
</dbReference>
<dbReference type="PANTHER" id="PTHR13748:SF62">
    <property type="entry name" value="COBW DOMAIN-CONTAINING PROTEIN"/>
    <property type="match status" value="1"/>
</dbReference>
<reference evidence="8 9" key="1">
    <citation type="submission" date="2023-07" db="EMBL/GenBank/DDBJ databases">
        <title>Sorghum-associated microbial communities from plants grown in Nebraska, USA.</title>
        <authorList>
            <person name="Schachtman D."/>
        </authorList>
    </citation>
    <scope>NUCLEOTIDE SEQUENCE [LARGE SCALE GENOMIC DNA]</scope>
    <source>
        <strain evidence="8 9">BE240</strain>
    </source>
</reference>
<organism evidence="8 9">
    <name type="scientific">Hydrogenophaga laconesensis</name>
    <dbReference type="NCBI Taxonomy" id="1805971"/>
    <lineage>
        <taxon>Bacteria</taxon>
        <taxon>Pseudomonadati</taxon>
        <taxon>Pseudomonadota</taxon>
        <taxon>Betaproteobacteria</taxon>
        <taxon>Burkholderiales</taxon>
        <taxon>Comamonadaceae</taxon>
        <taxon>Hydrogenophaga</taxon>
    </lineage>
</organism>
<evidence type="ECO:0000259" key="7">
    <source>
        <dbReference type="SMART" id="SM00833"/>
    </source>
</evidence>
<protein>
    <submittedName>
        <fullName evidence="8">Cobalamin biosynthesis protein CobW</fullName>
    </submittedName>
</protein>
<keyword evidence="9" id="KW-1185">Reference proteome</keyword>
<dbReference type="InterPro" id="IPR012824">
    <property type="entry name" value="CobW"/>
</dbReference>
<sequence>MQTRKIPATIVTGFLGAGKTTLLRHLLTNAQGRRIAVIVNEFGELGIDGELLKGCGIGCDENGEENGQLFELANGCLCCTVQEEFAPVMEQLAARRDQIDHLVIETSGLALPKPLVQAFQWPALRNAFTVDAVVTVVDAPAVAAGLFAEDPAAVDAQRRADENLDHDSPLAELFEDQLATADLVVVNKTDGLDAAALVGVETTIRAETPAGVKLVHAQHGRLDLGVLLGLERAVEDVIDQRKTHHDEEEDHDHDEFDSVSLTLDTPDRQRLLDALVALVQRHEIYRVKGFVALPGAAMRLVVQGVGQRFDSHFDRAWRADEVRATRLVFIGDHLDRDALQSELQSTLSAGASAA</sequence>
<evidence type="ECO:0000256" key="1">
    <source>
        <dbReference type="ARBA" id="ARBA00022741"/>
    </source>
</evidence>
<dbReference type="InterPro" id="IPR051316">
    <property type="entry name" value="Zinc-reg_GTPase_activator"/>
</dbReference>
<dbReference type="Proteomes" id="UP001265550">
    <property type="component" value="Unassembled WGS sequence"/>
</dbReference>
<dbReference type="PANTHER" id="PTHR13748">
    <property type="entry name" value="COBW-RELATED"/>
    <property type="match status" value="1"/>
</dbReference>
<dbReference type="SUPFAM" id="SSF52540">
    <property type="entry name" value="P-loop containing nucleoside triphosphate hydrolases"/>
    <property type="match status" value="1"/>
</dbReference>
<feature type="domain" description="CobW C-terminal" evidence="7">
    <location>
        <begin position="256"/>
        <end position="347"/>
    </location>
</feature>
<evidence type="ECO:0000256" key="2">
    <source>
        <dbReference type="ARBA" id="ARBA00022801"/>
    </source>
</evidence>
<evidence type="ECO:0000313" key="8">
    <source>
        <dbReference type="EMBL" id="MDR7094279.1"/>
    </source>
</evidence>
<comment type="catalytic activity">
    <reaction evidence="6">
        <text>GTP + H2O = GDP + phosphate + H(+)</text>
        <dbReference type="Rhea" id="RHEA:19669"/>
        <dbReference type="ChEBI" id="CHEBI:15377"/>
        <dbReference type="ChEBI" id="CHEBI:15378"/>
        <dbReference type="ChEBI" id="CHEBI:37565"/>
        <dbReference type="ChEBI" id="CHEBI:43474"/>
        <dbReference type="ChEBI" id="CHEBI:58189"/>
    </reaction>
    <physiologicalReaction direction="left-to-right" evidence="6">
        <dbReference type="Rhea" id="RHEA:19670"/>
    </physiologicalReaction>
</comment>
<dbReference type="InterPro" id="IPR003495">
    <property type="entry name" value="CobW/HypB/UreG_nucleotide-bd"/>
</dbReference>